<evidence type="ECO:0000313" key="2">
    <source>
        <dbReference type="Proteomes" id="UP000518752"/>
    </source>
</evidence>
<comment type="caution">
    <text evidence="1">The sequence shown here is derived from an EMBL/GenBank/DDBJ whole genome shotgun (WGS) entry which is preliminary data.</text>
</comment>
<sequence>MVMKDTTPSEHDYPQAYDNVVHHPLGAAFYVFRDGFIAREKPAIGIQLGEQLNSSPHVGTVISFSVGFFLAKKLKENHEVNVFLELVDTAPPSS</sequence>
<accession>A0A8H5MFD6</accession>
<dbReference type="OrthoDB" id="2149705at2759"/>
<protein>
    <submittedName>
        <fullName evidence="1">Uncharacterized protein</fullName>
    </submittedName>
</protein>
<dbReference type="EMBL" id="JAACJN010000008">
    <property type="protein sequence ID" value="KAF5391809.1"/>
    <property type="molecule type" value="Genomic_DNA"/>
</dbReference>
<evidence type="ECO:0000313" key="1">
    <source>
        <dbReference type="EMBL" id="KAF5391809.1"/>
    </source>
</evidence>
<organism evidence="1 2">
    <name type="scientific">Collybiopsis confluens</name>
    <dbReference type="NCBI Taxonomy" id="2823264"/>
    <lineage>
        <taxon>Eukaryota</taxon>
        <taxon>Fungi</taxon>
        <taxon>Dikarya</taxon>
        <taxon>Basidiomycota</taxon>
        <taxon>Agaricomycotina</taxon>
        <taxon>Agaricomycetes</taxon>
        <taxon>Agaricomycetidae</taxon>
        <taxon>Agaricales</taxon>
        <taxon>Marasmiineae</taxon>
        <taxon>Omphalotaceae</taxon>
        <taxon>Collybiopsis</taxon>
    </lineage>
</organism>
<dbReference type="AlphaFoldDB" id="A0A8H5MFD6"/>
<keyword evidence="2" id="KW-1185">Reference proteome</keyword>
<gene>
    <name evidence="1" type="ORF">D9757_001852</name>
</gene>
<proteinExistence type="predicted"/>
<reference evidence="1 2" key="1">
    <citation type="journal article" date="2020" name="ISME J.">
        <title>Uncovering the hidden diversity of litter-decomposition mechanisms in mushroom-forming fungi.</title>
        <authorList>
            <person name="Floudas D."/>
            <person name="Bentzer J."/>
            <person name="Ahren D."/>
            <person name="Johansson T."/>
            <person name="Persson P."/>
            <person name="Tunlid A."/>
        </authorList>
    </citation>
    <scope>NUCLEOTIDE SEQUENCE [LARGE SCALE GENOMIC DNA]</scope>
    <source>
        <strain evidence="1 2">CBS 406.79</strain>
    </source>
</reference>
<dbReference type="Proteomes" id="UP000518752">
    <property type="component" value="Unassembled WGS sequence"/>
</dbReference>
<name>A0A8H5MFD6_9AGAR</name>